<dbReference type="OrthoDB" id="4187154at2759"/>
<feature type="compositionally biased region" description="Basic residues" evidence="1">
    <location>
        <begin position="303"/>
        <end position="312"/>
    </location>
</feature>
<keyword evidence="3" id="KW-1185">Reference proteome</keyword>
<proteinExistence type="predicted"/>
<comment type="caution">
    <text evidence="2">The sequence shown here is derived from an EMBL/GenBank/DDBJ whole genome shotgun (WGS) entry which is preliminary data.</text>
</comment>
<evidence type="ECO:0000256" key="1">
    <source>
        <dbReference type="SAM" id="MobiDB-lite"/>
    </source>
</evidence>
<reference evidence="2 3" key="1">
    <citation type="submission" date="2017-11" db="EMBL/GenBank/DDBJ databases">
        <title>Comparative genomics of Botrytis spp.</title>
        <authorList>
            <person name="Valero-Jimenez C.A."/>
            <person name="Tapia P."/>
            <person name="Veloso J."/>
            <person name="Silva-Moreno E."/>
            <person name="Staats M."/>
            <person name="Valdes J.H."/>
            <person name="Van Kan J.A.L."/>
        </authorList>
    </citation>
    <scope>NUCLEOTIDE SEQUENCE [LARGE SCALE GENOMIC DNA]</scope>
    <source>
        <strain evidence="2 3">MUCL2830</strain>
    </source>
</reference>
<dbReference type="STRING" id="38488.A0A4Y8CTN0"/>
<evidence type="ECO:0000313" key="3">
    <source>
        <dbReference type="Proteomes" id="UP000297299"/>
    </source>
</evidence>
<name>A0A4Y8CTN0_9HELO</name>
<accession>A0A4Y8CTN0</accession>
<sequence length="684" mass="75766">MLLRPLNCGPVAFSSLSDKLSLHLEYEVVIRLPSAKLETLSGDECLKALTSGEIWVASGNSCRVDFVIDLDGKESLGTQNNHIIELLGKFVAESKIWEQLGLSAILHLQNEPLQKTNLSLQLSNKEPLNSPILVVRPWSCTTTDIRIPDAQLCAQMEQLKVRLSFRPTSGGVQSSRRRKQFLIDTAVAQGSPQTLEIAPSSTPNKSLVIRFGPSENISSLLKSYSNPSKRFQATQASVPTTSSIIEVGSKVKISQILKECSESLYSSVASHAIPALSQLSSFLSSSPFSEYPPTSRHTASLSHSRKRTKKAPKVSQRAKPSSEIKQEDTSTSPEDMASDEMLLLSSGERHYAQTLNNNSSKPLTVGSVSQKRTATFSSQDEAYVLDPTASCKLVTAAMHVMIAGIETRQRTTKGVKIDNISNISAISLAALGPVMFSPGFKKSVAHNSRYTHRIIQMMTSLARNAQTPGLRQKLEQIATMPTSEFVDEEADEEIHSEPGSEKKLAAVVKARLWSMMQRTLYDPSAARQIINKRPISDNVIMTEGVDEYGDLLDSIVNDADTQDLTMVDDKFPWIMGNHSENSAFDNTLSEDEGVPDHEFDDLLLENNDVFESLLSDEEMERLAIESESEEMFFGHRWQLEDEEQYDDLLLAVEGLGHDELLLEEKCYILEEDLPLFNNDDLLPI</sequence>
<feature type="region of interest" description="Disordered" evidence="1">
    <location>
        <begin position="292"/>
        <end position="337"/>
    </location>
</feature>
<dbReference type="AlphaFoldDB" id="A0A4Y8CTN0"/>
<organism evidence="2 3">
    <name type="scientific">Botryotinia calthae</name>
    <dbReference type="NCBI Taxonomy" id="38488"/>
    <lineage>
        <taxon>Eukaryota</taxon>
        <taxon>Fungi</taxon>
        <taxon>Dikarya</taxon>
        <taxon>Ascomycota</taxon>
        <taxon>Pezizomycotina</taxon>
        <taxon>Leotiomycetes</taxon>
        <taxon>Helotiales</taxon>
        <taxon>Sclerotiniaceae</taxon>
        <taxon>Botryotinia</taxon>
    </lineage>
</organism>
<dbReference type="Proteomes" id="UP000297299">
    <property type="component" value="Unassembled WGS sequence"/>
</dbReference>
<gene>
    <name evidence="2" type="ORF">BOTCAL_0388g00150</name>
</gene>
<dbReference type="EMBL" id="PHWZ01000387">
    <property type="protein sequence ID" value="TEY42634.1"/>
    <property type="molecule type" value="Genomic_DNA"/>
</dbReference>
<protein>
    <submittedName>
        <fullName evidence="2">Uncharacterized protein</fullName>
    </submittedName>
</protein>
<evidence type="ECO:0000313" key="2">
    <source>
        <dbReference type="EMBL" id="TEY42634.1"/>
    </source>
</evidence>